<protein>
    <submittedName>
        <fullName evidence="2">Uncharacterized protein</fullName>
    </submittedName>
</protein>
<evidence type="ECO:0000256" key="1">
    <source>
        <dbReference type="SAM" id="MobiDB-lite"/>
    </source>
</evidence>
<dbReference type="EMBL" id="AAWS01000030">
    <property type="protein sequence ID" value="EAY26784.1"/>
    <property type="molecule type" value="Genomic_DNA"/>
</dbReference>
<keyword evidence="3" id="KW-1185">Reference proteome</keyword>
<dbReference type="RefSeq" id="WP_002700289.1">
    <property type="nucleotide sequence ID" value="NZ_AAWS01000030.1"/>
</dbReference>
<dbReference type="Proteomes" id="UP000004095">
    <property type="component" value="Unassembled WGS sequence"/>
</dbReference>
<evidence type="ECO:0000313" key="3">
    <source>
        <dbReference type="Proteomes" id="UP000004095"/>
    </source>
</evidence>
<proteinExistence type="predicted"/>
<feature type="region of interest" description="Disordered" evidence="1">
    <location>
        <begin position="45"/>
        <end position="68"/>
    </location>
</feature>
<comment type="caution">
    <text evidence="2">The sequence shown here is derived from an EMBL/GenBank/DDBJ whole genome shotgun (WGS) entry which is preliminary data.</text>
</comment>
<accession>A1ZS61</accession>
<evidence type="ECO:0000313" key="2">
    <source>
        <dbReference type="EMBL" id="EAY26784.1"/>
    </source>
</evidence>
<sequence>MKRSLRNFGNIQDQLSNYDLRDIKGGFNPKKNPFGPASFGPMFMFGFPPKDDDDTGRADVDDEINTTM</sequence>
<dbReference type="AlphaFoldDB" id="A1ZS61"/>
<gene>
    <name evidence="2" type="ORF">M23134_00750</name>
</gene>
<organism evidence="2 3">
    <name type="scientific">Microscilla marina ATCC 23134</name>
    <dbReference type="NCBI Taxonomy" id="313606"/>
    <lineage>
        <taxon>Bacteria</taxon>
        <taxon>Pseudomonadati</taxon>
        <taxon>Bacteroidota</taxon>
        <taxon>Cytophagia</taxon>
        <taxon>Cytophagales</taxon>
        <taxon>Microscillaceae</taxon>
        <taxon>Microscilla</taxon>
    </lineage>
</organism>
<reference evidence="2 3" key="1">
    <citation type="submission" date="2007-01" db="EMBL/GenBank/DDBJ databases">
        <authorList>
            <person name="Haygood M."/>
            <person name="Podell S."/>
            <person name="Anderson C."/>
            <person name="Hopkinson B."/>
            <person name="Roe K."/>
            <person name="Barbeau K."/>
            <person name="Gaasterland T."/>
            <person name="Ferriera S."/>
            <person name="Johnson J."/>
            <person name="Kravitz S."/>
            <person name="Beeson K."/>
            <person name="Sutton G."/>
            <person name="Rogers Y.-H."/>
            <person name="Friedman R."/>
            <person name="Frazier M."/>
            <person name="Venter J.C."/>
        </authorList>
    </citation>
    <scope>NUCLEOTIDE SEQUENCE [LARGE SCALE GENOMIC DNA]</scope>
    <source>
        <strain evidence="2 3">ATCC 23134</strain>
    </source>
</reference>
<name>A1ZS61_MICM2</name>